<organism evidence="1 2">
    <name type="scientific">Hyalomma asiaticum</name>
    <name type="common">Tick</name>
    <dbReference type="NCBI Taxonomy" id="266040"/>
    <lineage>
        <taxon>Eukaryota</taxon>
        <taxon>Metazoa</taxon>
        <taxon>Ecdysozoa</taxon>
        <taxon>Arthropoda</taxon>
        <taxon>Chelicerata</taxon>
        <taxon>Arachnida</taxon>
        <taxon>Acari</taxon>
        <taxon>Parasitiformes</taxon>
        <taxon>Ixodida</taxon>
        <taxon>Ixodoidea</taxon>
        <taxon>Ixodidae</taxon>
        <taxon>Hyalomminae</taxon>
        <taxon>Hyalomma</taxon>
    </lineage>
</organism>
<dbReference type="Proteomes" id="UP000821845">
    <property type="component" value="Chromosome 11"/>
</dbReference>
<accession>A0ACB7T1F4</accession>
<gene>
    <name evidence="1" type="ORF">HPB50_010644</name>
</gene>
<dbReference type="EMBL" id="CM023491">
    <property type="protein sequence ID" value="KAH6940948.1"/>
    <property type="molecule type" value="Genomic_DNA"/>
</dbReference>
<proteinExistence type="predicted"/>
<sequence>MAMKVLRYRVSSQMTMMYRSNATTRGLTRQDIEDPDKVKQLIEQDLGFMEGAPNSVQYWHKRKSELFAMIRQLGKPTVFLTLSASEVHWPKLLKLLAKLQVRPQELGFDEDEMNRSYAATLVNNNLAACAIYFEHMVRVIMKVLRNSRTSPFKPYHVVESFKRIEFQHRGSLHAHLLLWLNQAPDEEVQNNFMPNTVRMAEHLLSVDHDALERPWCQEHQHTHSKQAAWGVRATASSRVSVQPGG</sequence>
<comment type="caution">
    <text evidence="1">The sequence shown here is derived from an EMBL/GenBank/DDBJ whole genome shotgun (WGS) entry which is preliminary data.</text>
</comment>
<name>A0ACB7T1F4_HYAAI</name>
<evidence type="ECO:0000313" key="2">
    <source>
        <dbReference type="Proteomes" id="UP000821845"/>
    </source>
</evidence>
<evidence type="ECO:0000313" key="1">
    <source>
        <dbReference type="EMBL" id="KAH6940948.1"/>
    </source>
</evidence>
<reference evidence="1" key="1">
    <citation type="submission" date="2020-05" db="EMBL/GenBank/DDBJ databases">
        <title>Large-scale comparative analyses of tick genomes elucidate their genetic diversity and vector capacities.</title>
        <authorList>
            <person name="Jia N."/>
            <person name="Wang J."/>
            <person name="Shi W."/>
            <person name="Du L."/>
            <person name="Sun Y."/>
            <person name="Zhan W."/>
            <person name="Jiang J."/>
            <person name="Wang Q."/>
            <person name="Zhang B."/>
            <person name="Ji P."/>
            <person name="Sakyi L.B."/>
            <person name="Cui X."/>
            <person name="Yuan T."/>
            <person name="Jiang B."/>
            <person name="Yang W."/>
            <person name="Lam T.T.-Y."/>
            <person name="Chang Q."/>
            <person name="Ding S."/>
            <person name="Wang X."/>
            <person name="Zhu J."/>
            <person name="Ruan X."/>
            <person name="Zhao L."/>
            <person name="Wei J."/>
            <person name="Que T."/>
            <person name="Du C."/>
            <person name="Cheng J."/>
            <person name="Dai P."/>
            <person name="Han X."/>
            <person name="Huang E."/>
            <person name="Gao Y."/>
            <person name="Liu J."/>
            <person name="Shao H."/>
            <person name="Ye R."/>
            <person name="Li L."/>
            <person name="Wei W."/>
            <person name="Wang X."/>
            <person name="Wang C."/>
            <person name="Yang T."/>
            <person name="Huo Q."/>
            <person name="Li W."/>
            <person name="Guo W."/>
            <person name="Chen H."/>
            <person name="Zhou L."/>
            <person name="Ni X."/>
            <person name="Tian J."/>
            <person name="Zhou Y."/>
            <person name="Sheng Y."/>
            <person name="Liu T."/>
            <person name="Pan Y."/>
            <person name="Xia L."/>
            <person name="Li J."/>
            <person name="Zhao F."/>
            <person name="Cao W."/>
        </authorList>
    </citation>
    <scope>NUCLEOTIDE SEQUENCE</scope>
    <source>
        <strain evidence="1">Hyas-2018</strain>
    </source>
</reference>
<keyword evidence="2" id="KW-1185">Reference proteome</keyword>
<protein>
    <submittedName>
        <fullName evidence="1">Uncharacterized protein</fullName>
    </submittedName>
</protein>